<name>A0A5C6CSG4_9BACT</name>
<dbReference type="EMBL" id="SJPS01000003">
    <property type="protein sequence ID" value="TWU27490.1"/>
    <property type="molecule type" value="Genomic_DNA"/>
</dbReference>
<dbReference type="Proteomes" id="UP000318437">
    <property type="component" value="Unassembled WGS sequence"/>
</dbReference>
<feature type="transmembrane region" description="Helical" evidence="1">
    <location>
        <begin position="292"/>
        <end position="310"/>
    </location>
</feature>
<dbReference type="GO" id="GO:0016747">
    <property type="term" value="F:acyltransferase activity, transferring groups other than amino-acyl groups"/>
    <property type="evidence" value="ECO:0007669"/>
    <property type="project" value="InterPro"/>
</dbReference>
<feature type="transmembrane region" description="Helical" evidence="1">
    <location>
        <begin position="341"/>
        <end position="364"/>
    </location>
</feature>
<feature type="transmembrane region" description="Helical" evidence="1">
    <location>
        <begin position="376"/>
        <end position="396"/>
    </location>
</feature>
<keyword evidence="1" id="KW-1133">Transmembrane helix</keyword>
<protein>
    <submittedName>
        <fullName evidence="3">Glucans biosynthesis protein</fullName>
    </submittedName>
</protein>
<keyword evidence="4" id="KW-1185">Reference proteome</keyword>
<evidence type="ECO:0000313" key="3">
    <source>
        <dbReference type="EMBL" id="TWU27490.1"/>
    </source>
</evidence>
<keyword evidence="1" id="KW-0812">Transmembrane</keyword>
<feature type="transmembrane region" description="Helical" evidence="1">
    <location>
        <begin position="316"/>
        <end position="334"/>
    </location>
</feature>
<dbReference type="OrthoDB" id="9796461at2"/>
<dbReference type="Pfam" id="PF01757">
    <property type="entry name" value="Acyl_transf_3"/>
    <property type="match status" value="1"/>
</dbReference>
<feature type="transmembrane region" description="Helical" evidence="1">
    <location>
        <begin position="232"/>
        <end position="248"/>
    </location>
</feature>
<comment type="caution">
    <text evidence="3">The sequence shown here is derived from an EMBL/GenBank/DDBJ whole genome shotgun (WGS) entry which is preliminary data.</text>
</comment>
<evidence type="ECO:0000259" key="2">
    <source>
        <dbReference type="Pfam" id="PF01757"/>
    </source>
</evidence>
<dbReference type="InterPro" id="IPR050879">
    <property type="entry name" value="Acyltransferase_3"/>
</dbReference>
<accession>A0A5C6CSG4</accession>
<sequence length="422" mass="46539">MTVLYVAFSQHHRSDCLIRLPFLPAERSAFADRCKLANDRQLGMRLASAILIKIIGDFLRACMTVKTTNKLLGNHSERILELDALRGLAALAVVLFHFTTRYDNLFGHVTTLSASVPWGHYGVDLFFMLSGFVILMTLDRQSDPWKFAWGRFSRLYPAYWAAVLVTFAVVAYCGLPGQEVSFGAALVNLTMVQSLLDAPHVDGAYWSLQAELIFYANMLVCYRLGAFRRPRLTLAVWVGIAGLIHLLISSSENSVPVLANLANKVATITSLKYIPLFAVGMLLYHARQQGRLTRLDLVTLLGCWATVGLFDGMAHALVASLLSVCLFLAVQGYLPHLKSRVLIALGALSYPLYLIHQNIGFVLIRWLESLAVPPSWAIGAAVVLAFLLAALLHQLVEKPALAALRRSGKSVQRTPARILNPA</sequence>
<proteinExistence type="predicted"/>
<organism evidence="3 4">
    <name type="scientific">Bythopirellula polymerisocia</name>
    <dbReference type="NCBI Taxonomy" id="2528003"/>
    <lineage>
        <taxon>Bacteria</taxon>
        <taxon>Pseudomonadati</taxon>
        <taxon>Planctomycetota</taxon>
        <taxon>Planctomycetia</taxon>
        <taxon>Pirellulales</taxon>
        <taxon>Lacipirellulaceae</taxon>
        <taxon>Bythopirellula</taxon>
    </lineage>
</organism>
<feature type="transmembrane region" description="Helical" evidence="1">
    <location>
        <begin position="268"/>
        <end position="285"/>
    </location>
</feature>
<evidence type="ECO:0000256" key="1">
    <source>
        <dbReference type="SAM" id="Phobius"/>
    </source>
</evidence>
<dbReference type="InterPro" id="IPR002656">
    <property type="entry name" value="Acyl_transf_3_dom"/>
</dbReference>
<feature type="transmembrane region" description="Helical" evidence="1">
    <location>
        <begin position="118"/>
        <end position="138"/>
    </location>
</feature>
<dbReference type="GO" id="GO:0016020">
    <property type="term" value="C:membrane"/>
    <property type="evidence" value="ECO:0007669"/>
    <property type="project" value="TreeGrafter"/>
</dbReference>
<gene>
    <name evidence="3" type="ORF">Pla144_22640</name>
</gene>
<dbReference type="GO" id="GO:0000271">
    <property type="term" value="P:polysaccharide biosynthetic process"/>
    <property type="evidence" value="ECO:0007669"/>
    <property type="project" value="TreeGrafter"/>
</dbReference>
<dbReference type="AlphaFoldDB" id="A0A5C6CSG4"/>
<dbReference type="PANTHER" id="PTHR23028:SF131">
    <property type="entry name" value="BLR2367 PROTEIN"/>
    <property type="match status" value="1"/>
</dbReference>
<feature type="transmembrane region" description="Helical" evidence="1">
    <location>
        <begin position="158"/>
        <end position="177"/>
    </location>
</feature>
<feature type="domain" description="Acyltransferase 3" evidence="2">
    <location>
        <begin position="80"/>
        <end position="392"/>
    </location>
</feature>
<keyword evidence="1" id="KW-0472">Membrane</keyword>
<feature type="transmembrane region" description="Helical" evidence="1">
    <location>
        <begin position="204"/>
        <end position="225"/>
    </location>
</feature>
<dbReference type="PANTHER" id="PTHR23028">
    <property type="entry name" value="ACETYLTRANSFERASE"/>
    <property type="match status" value="1"/>
</dbReference>
<reference evidence="3 4" key="1">
    <citation type="submission" date="2019-02" db="EMBL/GenBank/DDBJ databases">
        <title>Deep-cultivation of Planctomycetes and their phenomic and genomic characterization uncovers novel biology.</title>
        <authorList>
            <person name="Wiegand S."/>
            <person name="Jogler M."/>
            <person name="Boedeker C."/>
            <person name="Pinto D."/>
            <person name="Vollmers J."/>
            <person name="Rivas-Marin E."/>
            <person name="Kohn T."/>
            <person name="Peeters S.H."/>
            <person name="Heuer A."/>
            <person name="Rast P."/>
            <person name="Oberbeckmann S."/>
            <person name="Bunk B."/>
            <person name="Jeske O."/>
            <person name="Meyerdierks A."/>
            <person name="Storesund J.E."/>
            <person name="Kallscheuer N."/>
            <person name="Luecker S."/>
            <person name="Lage O.M."/>
            <person name="Pohl T."/>
            <person name="Merkel B.J."/>
            <person name="Hornburger P."/>
            <person name="Mueller R.-W."/>
            <person name="Bruemmer F."/>
            <person name="Labrenz M."/>
            <person name="Spormann A.M."/>
            <person name="Op Den Camp H."/>
            <person name="Overmann J."/>
            <person name="Amann R."/>
            <person name="Jetten M.S.M."/>
            <person name="Mascher T."/>
            <person name="Medema M.H."/>
            <person name="Devos D.P."/>
            <person name="Kaster A.-K."/>
            <person name="Ovreas L."/>
            <person name="Rohde M."/>
            <person name="Galperin M.Y."/>
            <person name="Jogler C."/>
        </authorList>
    </citation>
    <scope>NUCLEOTIDE SEQUENCE [LARGE SCALE GENOMIC DNA]</scope>
    <source>
        <strain evidence="3 4">Pla144</strain>
    </source>
</reference>
<evidence type="ECO:0000313" key="4">
    <source>
        <dbReference type="Proteomes" id="UP000318437"/>
    </source>
</evidence>
<feature type="transmembrane region" description="Helical" evidence="1">
    <location>
        <begin position="79"/>
        <end position="98"/>
    </location>
</feature>